<keyword evidence="5 6" id="KW-0472">Membrane</keyword>
<evidence type="ECO:0000256" key="6">
    <source>
        <dbReference type="SAM" id="Phobius"/>
    </source>
</evidence>
<dbReference type="VEuPathDB" id="FungiDB:I7I50_02359"/>
<comment type="subcellular location">
    <subcellularLocation>
        <location evidence="1">Membrane</location>
        <topology evidence="1">Multi-pass membrane protein</topology>
    </subcellularLocation>
</comment>
<protein>
    <recommendedName>
        <fullName evidence="9">MFS transporter</fullName>
    </recommendedName>
</protein>
<keyword evidence="8" id="KW-1185">Reference proteome</keyword>
<keyword evidence="3 6" id="KW-0812">Transmembrane</keyword>
<feature type="transmembrane region" description="Helical" evidence="6">
    <location>
        <begin position="171"/>
        <end position="192"/>
    </location>
</feature>
<dbReference type="GeneID" id="69033528"/>
<feature type="transmembrane region" description="Helical" evidence="6">
    <location>
        <begin position="361"/>
        <end position="380"/>
    </location>
</feature>
<feature type="transmembrane region" description="Helical" evidence="6">
    <location>
        <begin position="204"/>
        <end position="222"/>
    </location>
</feature>
<keyword evidence="2" id="KW-0813">Transport</keyword>
<dbReference type="PANTHER" id="PTHR43791:SF48">
    <property type="entry name" value="TRANSPORTER, PUTATIVE (AFU_ORTHOLOGUE AFUA_4G01000)-RELATED"/>
    <property type="match status" value="1"/>
</dbReference>
<dbReference type="GO" id="GO:0022857">
    <property type="term" value="F:transmembrane transporter activity"/>
    <property type="evidence" value="ECO:0007669"/>
    <property type="project" value="InterPro"/>
</dbReference>
<evidence type="ECO:0000256" key="1">
    <source>
        <dbReference type="ARBA" id="ARBA00004141"/>
    </source>
</evidence>
<dbReference type="EMBL" id="GG663363">
    <property type="protein sequence ID" value="EEH11056.1"/>
    <property type="molecule type" value="Genomic_DNA"/>
</dbReference>
<dbReference type="RefSeq" id="XP_045291536.1">
    <property type="nucleotide sequence ID" value="XM_045427561.1"/>
</dbReference>
<evidence type="ECO:0000256" key="2">
    <source>
        <dbReference type="ARBA" id="ARBA00022448"/>
    </source>
</evidence>
<name>C0NBL5_AJECG</name>
<evidence type="ECO:0000256" key="4">
    <source>
        <dbReference type="ARBA" id="ARBA00022989"/>
    </source>
</evidence>
<keyword evidence="4 6" id="KW-1133">Transmembrane helix</keyword>
<feature type="transmembrane region" description="Helical" evidence="6">
    <location>
        <begin position="82"/>
        <end position="99"/>
    </location>
</feature>
<dbReference type="InParanoid" id="C0NBL5"/>
<organism evidence="7 8">
    <name type="scientific">Ajellomyces capsulatus (strain G186AR / H82 / ATCC MYA-2454 / RMSCC 2432)</name>
    <name type="common">Darling's disease fungus</name>
    <name type="synonym">Histoplasma capsulatum</name>
    <dbReference type="NCBI Taxonomy" id="447093"/>
    <lineage>
        <taxon>Eukaryota</taxon>
        <taxon>Fungi</taxon>
        <taxon>Dikarya</taxon>
        <taxon>Ascomycota</taxon>
        <taxon>Pezizomycotina</taxon>
        <taxon>Eurotiomycetes</taxon>
        <taxon>Eurotiomycetidae</taxon>
        <taxon>Onygenales</taxon>
        <taxon>Ajellomycetaceae</taxon>
        <taxon>Histoplasma</taxon>
    </lineage>
</organism>
<feature type="transmembrane region" description="Helical" evidence="6">
    <location>
        <begin position="139"/>
        <end position="159"/>
    </location>
</feature>
<feature type="transmembrane region" description="Helical" evidence="6">
    <location>
        <begin position="392"/>
        <end position="412"/>
    </location>
</feature>
<dbReference type="PANTHER" id="PTHR43791">
    <property type="entry name" value="PERMEASE-RELATED"/>
    <property type="match status" value="1"/>
</dbReference>
<evidence type="ECO:0000256" key="3">
    <source>
        <dbReference type="ARBA" id="ARBA00022692"/>
    </source>
</evidence>
<dbReference type="InterPro" id="IPR011701">
    <property type="entry name" value="MFS"/>
</dbReference>
<dbReference type="FunFam" id="1.20.1250.20:FF:000013">
    <property type="entry name" value="MFS general substrate transporter"/>
    <property type="match status" value="1"/>
</dbReference>
<proteinExistence type="predicted"/>
<sequence>MGALLDQKVDCPPPPACAKCTETATIETARYVAERGQAVTDHYGRPLVQFDLAAEARLRWKIDLQRELAGLERDLNLKHYDYNTVLSIFYICYIIFEIPSNMACKWIGPGWYLPAISLAFGITSIATAFVHNIHEICGVRFILGVFEAGMLPGIAYYMSRWCRKSELTFRLSLYIVMAPLAGAFGGLLASAILKLSNVGSLHEWRMIFAIIIGFFTLTDRLANALWLTQEEKDLAIARIKSERVGVTEGLAFFAPTIVKTIYPDRSVISQQLHTVPPYLVGSFFTVLFPFLSWKFNRCLLFFILGAPFVMVGYIMFLASNDPKVRYGAAFIIASGAFSLGALSSANVAANIVSDTARSSAIGTNVMFGNIGSLVATWSFLPSDSPDYRIGNSLNLATSSSILICSVASLFWMNMDNKKRDRINVEKKLAHLSQKQIQDLDWRHPGFRWKP</sequence>
<feature type="transmembrane region" description="Helical" evidence="6">
    <location>
        <begin position="298"/>
        <end position="318"/>
    </location>
</feature>
<dbReference type="Gene3D" id="1.20.1250.20">
    <property type="entry name" value="MFS general substrate transporter like domains"/>
    <property type="match status" value="2"/>
</dbReference>
<dbReference type="Proteomes" id="UP000001631">
    <property type="component" value="Unassembled WGS sequence"/>
</dbReference>
<dbReference type="SUPFAM" id="SSF103473">
    <property type="entry name" value="MFS general substrate transporter"/>
    <property type="match status" value="1"/>
</dbReference>
<reference evidence="7" key="1">
    <citation type="submission" date="2009-02" db="EMBL/GenBank/DDBJ databases">
        <title>The Genome Sequence of Ajellomyces capsulatus strain G186AR.</title>
        <authorList>
            <consortium name="The Broad Institute Genome Sequencing Platform"/>
            <person name="Champion M."/>
            <person name="Cuomo C."/>
            <person name="Ma L.-J."/>
            <person name="Henn M.R."/>
            <person name="Sil A."/>
            <person name="Goldman B."/>
            <person name="Young S.K."/>
            <person name="Kodira C.D."/>
            <person name="Zeng Q."/>
            <person name="Koehrsen M."/>
            <person name="Alvarado L."/>
            <person name="Berlin A."/>
            <person name="Borenstein D."/>
            <person name="Chen Z."/>
            <person name="Engels R."/>
            <person name="Freedman E."/>
            <person name="Gellesch M."/>
            <person name="Goldberg J."/>
            <person name="Griggs A."/>
            <person name="Gujja S."/>
            <person name="Heiman D."/>
            <person name="Hepburn T."/>
            <person name="Howarth C."/>
            <person name="Jen D."/>
            <person name="Larson L."/>
            <person name="Lewis B."/>
            <person name="Mehta T."/>
            <person name="Park D."/>
            <person name="Pearson M."/>
            <person name="Roberts A."/>
            <person name="Saif S."/>
            <person name="Shea T."/>
            <person name="Shenoy N."/>
            <person name="Sisk P."/>
            <person name="Stolte C."/>
            <person name="Sykes S."/>
            <person name="Walk T."/>
            <person name="White J."/>
            <person name="Yandava C."/>
            <person name="Klein B."/>
            <person name="McEwen J.G."/>
            <person name="Puccia R."/>
            <person name="Goldman G.H."/>
            <person name="Felipe M.S."/>
            <person name="Nino-Vega G."/>
            <person name="San-Blas G."/>
            <person name="Taylor J."/>
            <person name="Mendoza L."/>
            <person name="Galagan J."/>
            <person name="Nusbaum C."/>
            <person name="Birren B."/>
        </authorList>
    </citation>
    <scope>NUCLEOTIDE SEQUENCE</scope>
    <source>
        <strain evidence="7">G186AR</strain>
    </source>
</reference>
<gene>
    <name evidence="7" type="ORF">HCBG_00511</name>
</gene>
<feature type="transmembrane region" description="Helical" evidence="6">
    <location>
        <begin position="274"/>
        <end position="291"/>
    </location>
</feature>
<evidence type="ECO:0000256" key="5">
    <source>
        <dbReference type="ARBA" id="ARBA00023136"/>
    </source>
</evidence>
<dbReference type="STRING" id="447093.C0NBL5"/>
<dbReference type="AlphaFoldDB" id="C0NBL5"/>
<feature type="transmembrane region" description="Helical" evidence="6">
    <location>
        <begin position="324"/>
        <end position="349"/>
    </location>
</feature>
<dbReference type="InterPro" id="IPR036259">
    <property type="entry name" value="MFS_trans_sf"/>
</dbReference>
<dbReference type="Pfam" id="PF07690">
    <property type="entry name" value="MFS_1"/>
    <property type="match status" value="1"/>
</dbReference>
<evidence type="ECO:0000313" key="8">
    <source>
        <dbReference type="Proteomes" id="UP000001631"/>
    </source>
</evidence>
<feature type="transmembrane region" description="Helical" evidence="6">
    <location>
        <begin position="111"/>
        <end position="133"/>
    </location>
</feature>
<dbReference type="HOGENOM" id="CLU_001265_0_1_1"/>
<evidence type="ECO:0000313" key="7">
    <source>
        <dbReference type="EMBL" id="EEH11056.1"/>
    </source>
</evidence>
<dbReference type="GO" id="GO:0016020">
    <property type="term" value="C:membrane"/>
    <property type="evidence" value="ECO:0007669"/>
    <property type="project" value="UniProtKB-SubCell"/>
</dbReference>
<accession>C0NBL5</accession>
<evidence type="ECO:0008006" key="9">
    <source>
        <dbReference type="Google" id="ProtNLM"/>
    </source>
</evidence>